<gene>
    <name evidence="1" type="ORF">OG549_12295</name>
</gene>
<reference evidence="1" key="1">
    <citation type="submission" date="2022-10" db="EMBL/GenBank/DDBJ databases">
        <title>The complete genomes of actinobacterial strains from the NBC collection.</title>
        <authorList>
            <person name="Joergensen T.S."/>
            <person name="Alvarez Arevalo M."/>
            <person name="Sterndorff E.B."/>
            <person name="Faurdal D."/>
            <person name="Vuksanovic O."/>
            <person name="Mourched A.-S."/>
            <person name="Charusanti P."/>
            <person name="Shaw S."/>
            <person name="Blin K."/>
            <person name="Weber T."/>
        </authorList>
    </citation>
    <scope>NUCLEOTIDE SEQUENCE</scope>
    <source>
        <strain evidence="1">NBC_00003</strain>
    </source>
</reference>
<accession>A0AAU2V3J4</accession>
<protein>
    <submittedName>
        <fullName evidence="1">Uncharacterized protein</fullName>
    </submittedName>
</protein>
<dbReference type="AlphaFoldDB" id="A0AAU2V3J4"/>
<dbReference type="EMBL" id="CP108318">
    <property type="protein sequence ID" value="WTW61368.1"/>
    <property type="molecule type" value="Genomic_DNA"/>
</dbReference>
<proteinExistence type="predicted"/>
<evidence type="ECO:0000313" key="1">
    <source>
        <dbReference type="EMBL" id="WTW61368.1"/>
    </source>
</evidence>
<sequence>MPDLISLARAVMAGGRPADAEPGFALPEHEFVEAVSYADADAIREMLRVVIAEDWSGLPVWARNLSYRLACLQRPDDADLLREAAADLYNFGPDWDDIAADLRARADRVDGGPKPGA</sequence>
<name>A0AAU2V3J4_9ACTN</name>
<organism evidence="1">
    <name type="scientific">Streptomyces sp. NBC_00003</name>
    <dbReference type="NCBI Taxonomy" id="2903608"/>
    <lineage>
        <taxon>Bacteria</taxon>
        <taxon>Bacillati</taxon>
        <taxon>Actinomycetota</taxon>
        <taxon>Actinomycetes</taxon>
        <taxon>Kitasatosporales</taxon>
        <taxon>Streptomycetaceae</taxon>
        <taxon>Streptomyces</taxon>
    </lineage>
</organism>